<name>A0AAD6SH02_9AGAR</name>
<feature type="region of interest" description="Disordered" evidence="1">
    <location>
        <begin position="257"/>
        <end position="318"/>
    </location>
</feature>
<accession>A0AAD6SH02</accession>
<gene>
    <name evidence="3" type="ORF">C8F04DRAFT_1189006</name>
    <name evidence="2" type="ORF">C8F04DRAFT_1191621</name>
</gene>
<proteinExistence type="predicted"/>
<dbReference type="EMBL" id="JARJCM010000117">
    <property type="protein sequence ID" value="KAJ7027991.1"/>
    <property type="molecule type" value="Genomic_DNA"/>
</dbReference>
<dbReference type="AlphaFoldDB" id="A0AAD6SH02"/>
<evidence type="ECO:0000313" key="3">
    <source>
        <dbReference type="EMBL" id="KAJ7027991.1"/>
    </source>
</evidence>
<evidence type="ECO:0000313" key="2">
    <source>
        <dbReference type="EMBL" id="KAJ7025272.1"/>
    </source>
</evidence>
<sequence>MTSGPPVGILDNYNPPYIQPDWPNQIDSYESLRACMSIEKIVPLAQLLYHYDFQQPTNSGVTFDNSVFRQTDWKTPFTFTVFGKVYEDESAKREFVLECPLDVPSFLQQLFKSQTDLLSVPVVEDDEETENTKSERCTRTHPVSTNRGRLLTVNRGSPCIVHETGEDEVQYRSVGWYDDAPVTKGDWILAKASYHRYGGDTSRKYEVQAWHIRRLVLEEAEAAARTPTELDGGDAAEKGLAPDEVYFVAHQPVAGKQEPAGAPMLEGERVPAVQTPPKRKRKAADSESDRQGPRTRRKTNAEASGSGVRTRSMRRGGV</sequence>
<comment type="caution">
    <text evidence="2">The sequence shown here is derived from an EMBL/GenBank/DDBJ whole genome shotgun (WGS) entry which is preliminary data.</text>
</comment>
<organism evidence="2 4">
    <name type="scientific">Mycena alexandri</name>
    <dbReference type="NCBI Taxonomy" id="1745969"/>
    <lineage>
        <taxon>Eukaryota</taxon>
        <taxon>Fungi</taxon>
        <taxon>Dikarya</taxon>
        <taxon>Basidiomycota</taxon>
        <taxon>Agaricomycotina</taxon>
        <taxon>Agaricomycetes</taxon>
        <taxon>Agaricomycetidae</taxon>
        <taxon>Agaricales</taxon>
        <taxon>Marasmiineae</taxon>
        <taxon>Mycenaceae</taxon>
        <taxon>Mycena</taxon>
    </lineage>
</organism>
<evidence type="ECO:0000313" key="4">
    <source>
        <dbReference type="Proteomes" id="UP001218188"/>
    </source>
</evidence>
<dbReference type="EMBL" id="JARJCM010000156">
    <property type="protein sequence ID" value="KAJ7025272.1"/>
    <property type="molecule type" value="Genomic_DNA"/>
</dbReference>
<dbReference type="Proteomes" id="UP001218188">
    <property type="component" value="Unassembled WGS sequence"/>
</dbReference>
<reference evidence="2" key="1">
    <citation type="submission" date="2023-03" db="EMBL/GenBank/DDBJ databases">
        <title>Massive genome expansion in bonnet fungi (Mycena s.s.) driven by repeated elements and novel gene families across ecological guilds.</title>
        <authorList>
            <consortium name="Lawrence Berkeley National Laboratory"/>
            <person name="Harder C.B."/>
            <person name="Miyauchi S."/>
            <person name="Viragh M."/>
            <person name="Kuo A."/>
            <person name="Thoen E."/>
            <person name="Andreopoulos B."/>
            <person name="Lu D."/>
            <person name="Skrede I."/>
            <person name="Drula E."/>
            <person name="Henrissat B."/>
            <person name="Morin E."/>
            <person name="Kohler A."/>
            <person name="Barry K."/>
            <person name="LaButti K."/>
            <person name="Morin E."/>
            <person name="Salamov A."/>
            <person name="Lipzen A."/>
            <person name="Mereny Z."/>
            <person name="Hegedus B."/>
            <person name="Baldrian P."/>
            <person name="Stursova M."/>
            <person name="Weitz H."/>
            <person name="Taylor A."/>
            <person name="Grigoriev I.V."/>
            <person name="Nagy L.G."/>
            <person name="Martin F."/>
            <person name="Kauserud H."/>
        </authorList>
    </citation>
    <scope>NUCLEOTIDE SEQUENCE</scope>
    <source>
        <strain evidence="2">CBHHK200</strain>
    </source>
</reference>
<evidence type="ECO:0000256" key="1">
    <source>
        <dbReference type="SAM" id="MobiDB-lite"/>
    </source>
</evidence>
<protein>
    <submittedName>
        <fullName evidence="2">Uncharacterized protein</fullName>
    </submittedName>
</protein>
<keyword evidence="4" id="KW-1185">Reference proteome</keyword>
<feature type="compositionally biased region" description="Basic and acidic residues" evidence="1">
    <location>
        <begin position="283"/>
        <end position="292"/>
    </location>
</feature>